<reference evidence="1 2" key="1">
    <citation type="submission" date="2014-08" db="EMBL/GenBank/DDBJ databases">
        <authorList>
            <person name="Hassan Y.I."/>
            <person name="Lepp D."/>
            <person name="Zhou T."/>
        </authorList>
    </citation>
    <scope>NUCLEOTIDE SEQUENCE [LARGE SCALE GENOMIC DNA]</scope>
    <source>
        <strain evidence="1 2">IFO13584</strain>
    </source>
</reference>
<proteinExistence type="predicted"/>
<gene>
    <name evidence="1" type="ORF">JP75_06760</name>
</gene>
<evidence type="ECO:0000313" key="1">
    <source>
        <dbReference type="EMBL" id="KFL31753.1"/>
    </source>
</evidence>
<name>A0A087M4F0_9HYPH</name>
<keyword evidence="2" id="KW-1185">Reference proteome</keyword>
<evidence type="ECO:0000313" key="2">
    <source>
        <dbReference type="Proteomes" id="UP000028981"/>
    </source>
</evidence>
<protein>
    <submittedName>
        <fullName evidence="1">Uncharacterized protein</fullName>
    </submittedName>
</protein>
<comment type="caution">
    <text evidence="1">The sequence shown here is derived from an EMBL/GenBank/DDBJ whole genome shotgun (WGS) entry which is preliminary data.</text>
</comment>
<dbReference type="AlphaFoldDB" id="A0A087M4F0"/>
<dbReference type="EMBL" id="JQGC01000005">
    <property type="protein sequence ID" value="KFL31753.1"/>
    <property type="molecule type" value="Genomic_DNA"/>
</dbReference>
<sequence>MPTKYQSATGSISLTADDEHKFPIYFCEECDAPHAAFGIKQGDGRKSYCGWLNGRAMCIGKGRAEDGGKVPAAAPPWS</sequence>
<accession>A0A087M4F0</accession>
<organism evidence="1 2">
    <name type="scientific">Devosia riboflavina</name>
    <dbReference type="NCBI Taxonomy" id="46914"/>
    <lineage>
        <taxon>Bacteria</taxon>
        <taxon>Pseudomonadati</taxon>
        <taxon>Pseudomonadota</taxon>
        <taxon>Alphaproteobacteria</taxon>
        <taxon>Hyphomicrobiales</taxon>
        <taxon>Devosiaceae</taxon>
        <taxon>Devosia</taxon>
    </lineage>
</organism>
<dbReference type="Proteomes" id="UP000028981">
    <property type="component" value="Unassembled WGS sequence"/>
</dbReference>